<evidence type="ECO:0008006" key="6">
    <source>
        <dbReference type="Google" id="ProtNLM"/>
    </source>
</evidence>
<dbReference type="AlphaFoldDB" id="A0AAV8T2N6"/>
<keyword evidence="5" id="KW-1185">Reference proteome</keyword>
<organism evidence="4 5">
    <name type="scientific">Erythroxylum novogranatense</name>
    <dbReference type="NCBI Taxonomy" id="1862640"/>
    <lineage>
        <taxon>Eukaryota</taxon>
        <taxon>Viridiplantae</taxon>
        <taxon>Streptophyta</taxon>
        <taxon>Embryophyta</taxon>
        <taxon>Tracheophyta</taxon>
        <taxon>Spermatophyta</taxon>
        <taxon>Magnoliopsida</taxon>
        <taxon>eudicotyledons</taxon>
        <taxon>Gunneridae</taxon>
        <taxon>Pentapetalae</taxon>
        <taxon>rosids</taxon>
        <taxon>fabids</taxon>
        <taxon>Malpighiales</taxon>
        <taxon>Erythroxylaceae</taxon>
        <taxon>Erythroxylum</taxon>
    </lineage>
</organism>
<evidence type="ECO:0000313" key="4">
    <source>
        <dbReference type="EMBL" id="KAJ8760520.1"/>
    </source>
</evidence>
<dbReference type="EMBL" id="JAIWQS010000007">
    <property type="protein sequence ID" value="KAJ8760520.1"/>
    <property type="molecule type" value="Genomic_DNA"/>
</dbReference>
<dbReference type="NCBIfam" id="TIGR00756">
    <property type="entry name" value="PPR"/>
    <property type="match status" value="5"/>
</dbReference>
<dbReference type="PANTHER" id="PTHR47941">
    <property type="entry name" value="PENTATRICOPEPTIDE REPEAT-CONTAINING PROTEIN 3, MITOCHONDRIAL"/>
    <property type="match status" value="1"/>
</dbReference>
<comment type="similarity">
    <text evidence="1">Belongs to the PPR family. P subfamily.</text>
</comment>
<feature type="repeat" description="PPR" evidence="3">
    <location>
        <begin position="230"/>
        <end position="264"/>
    </location>
</feature>
<dbReference type="Proteomes" id="UP001159364">
    <property type="component" value="Linkage Group LG07"/>
</dbReference>
<gene>
    <name evidence="4" type="ORF">K2173_015187</name>
</gene>
<protein>
    <recommendedName>
        <fullName evidence="6">Pentatricopeptide repeat-containing protein</fullName>
    </recommendedName>
</protein>
<proteinExistence type="inferred from homology"/>
<evidence type="ECO:0000256" key="2">
    <source>
        <dbReference type="ARBA" id="ARBA00022737"/>
    </source>
</evidence>
<keyword evidence="2" id="KW-0677">Repeat</keyword>
<name>A0AAV8T2N6_9ROSI</name>
<dbReference type="Pfam" id="PF13041">
    <property type="entry name" value="PPR_2"/>
    <property type="match status" value="3"/>
</dbReference>
<comment type="caution">
    <text evidence="4">The sequence shown here is derived from an EMBL/GenBank/DDBJ whole genome shotgun (WGS) entry which is preliminary data.</text>
</comment>
<evidence type="ECO:0000313" key="5">
    <source>
        <dbReference type="Proteomes" id="UP001159364"/>
    </source>
</evidence>
<dbReference type="InterPro" id="IPR011990">
    <property type="entry name" value="TPR-like_helical_dom_sf"/>
</dbReference>
<evidence type="ECO:0000256" key="3">
    <source>
        <dbReference type="PROSITE-ProRule" id="PRU00708"/>
    </source>
</evidence>
<feature type="repeat" description="PPR" evidence="3">
    <location>
        <begin position="300"/>
        <end position="334"/>
    </location>
</feature>
<evidence type="ECO:0000256" key="1">
    <source>
        <dbReference type="ARBA" id="ARBA00007626"/>
    </source>
</evidence>
<feature type="repeat" description="PPR" evidence="3">
    <location>
        <begin position="265"/>
        <end position="299"/>
    </location>
</feature>
<dbReference type="Gene3D" id="1.25.40.10">
    <property type="entry name" value="Tetratricopeptide repeat domain"/>
    <property type="match status" value="3"/>
</dbReference>
<feature type="repeat" description="PPR" evidence="3">
    <location>
        <begin position="335"/>
        <end position="369"/>
    </location>
</feature>
<dbReference type="InterPro" id="IPR002885">
    <property type="entry name" value="PPR_rpt"/>
</dbReference>
<sequence length="544" mass="62858">MGTIKTWRRSYGALIATTTVSLTHLYTHCARIEIQRHLNVQTIEMDKQAGQHEVERIAKIINDHPFPSQPLLPTLLQHICPEKLSNTFVENVLGRLFMAHSNGLKALEFFRFCLNSPHFVPSSDAFEKTLHILARMRYFEKAWELMGEIGKAHPSLLSLKSMSIMLSKIAKFRTYEDTIKAFEKMEMTIFVTKIFKTENFNVLLKAFCTQREMNEARSVFQKMYNRFPPNIKTMNILLFGFKESGDITAMELFYHEMIRRGFKPSTITFNIRIDGYCKKGYFRDGIRLFEEMERVNCLPTLETITTLIHGAGIARNIQKARQLFEEIPKRNLQPDIGAYNALISALVKCREVGSAMSLMNEMEHKQIDLDSVTYHTVFFALMKSSGLKGIHDLYCRMVERNFIPRTRTVVMLMKVFCTNNQLDMGLNLWGYLIEKGCCPHSHVLDLLVTGLCSRGRWQEAFECSKQYLERGMHMSETVYRIFEQILCQSAKTDMLSELNQMIKKLHSVLPPSRGHAIECPSLMSTDIKWINVSMFGVLYIHGSE</sequence>
<accession>A0AAV8T2N6</accession>
<dbReference type="PROSITE" id="PS51375">
    <property type="entry name" value="PPR"/>
    <property type="match status" value="4"/>
</dbReference>
<reference evidence="4 5" key="1">
    <citation type="submission" date="2021-09" db="EMBL/GenBank/DDBJ databases">
        <title>Genomic insights and catalytic innovation underlie evolution of tropane alkaloids biosynthesis.</title>
        <authorList>
            <person name="Wang Y.-J."/>
            <person name="Tian T."/>
            <person name="Huang J.-P."/>
            <person name="Huang S.-X."/>
        </authorList>
    </citation>
    <scope>NUCLEOTIDE SEQUENCE [LARGE SCALE GENOMIC DNA]</scope>
    <source>
        <strain evidence="4">KIB-2018</strain>
        <tissue evidence="4">Leaf</tissue>
    </source>
</reference>